<evidence type="ECO:0000313" key="1">
    <source>
        <dbReference type="EMBL" id="GBP00142.1"/>
    </source>
</evidence>
<comment type="caution">
    <text evidence="1">The sequence shown here is derived from an EMBL/GenBank/DDBJ whole genome shotgun (WGS) entry which is preliminary data.</text>
</comment>
<proteinExistence type="predicted"/>
<evidence type="ECO:0000313" key="2">
    <source>
        <dbReference type="Proteomes" id="UP000299102"/>
    </source>
</evidence>
<keyword evidence="2" id="KW-1185">Reference proteome</keyword>
<sequence>MIELGWLNGGSRAEERIDAMSKKRLDTSFINLTMVEPLTQLIKGPLEVEENGFGAYHKDSARYHPRITLVGYLTSKRGKSFVFAECLQEGERVEP</sequence>
<protein>
    <submittedName>
        <fullName evidence="1">Uncharacterized protein</fullName>
    </submittedName>
</protein>
<dbReference type="AlphaFoldDB" id="A0A4C1SDH3"/>
<name>A0A4C1SDH3_EUMVA</name>
<gene>
    <name evidence="1" type="ORF">EVAR_99519_1</name>
</gene>
<organism evidence="1 2">
    <name type="scientific">Eumeta variegata</name>
    <name type="common">Bagworm moth</name>
    <name type="synonym">Eumeta japonica</name>
    <dbReference type="NCBI Taxonomy" id="151549"/>
    <lineage>
        <taxon>Eukaryota</taxon>
        <taxon>Metazoa</taxon>
        <taxon>Ecdysozoa</taxon>
        <taxon>Arthropoda</taxon>
        <taxon>Hexapoda</taxon>
        <taxon>Insecta</taxon>
        <taxon>Pterygota</taxon>
        <taxon>Neoptera</taxon>
        <taxon>Endopterygota</taxon>
        <taxon>Lepidoptera</taxon>
        <taxon>Glossata</taxon>
        <taxon>Ditrysia</taxon>
        <taxon>Tineoidea</taxon>
        <taxon>Psychidae</taxon>
        <taxon>Oiketicinae</taxon>
        <taxon>Eumeta</taxon>
    </lineage>
</organism>
<dbReference type="Proteomes" id="UP000299102">
    <property type="component" value="Unassembled WGS sequence"/>
</dbReference>
<accession>A0A4C1SDH3</accession>
<reference evidence="1 2" key="1">
    <citation type="journal article" date="2019" name="Commun. Biol.">
        <title>The bagworm genome reveals a unique fibroin gene that provides high tensile strength.</title>
        <authorList>
            <person name="Kono N."/>
            <person name="Nakamura H."/>
            <person name="Ohtoshi R."/>
            <person name="Tomita M."/>
            <person name="Numata K."/>
            <person name="Arakawa K."/>
        </authorList>
    </citation>
    <scope>NUCLEOTIDE SEQUENCE [LARGE SCALE GENOMIC DNA]</scope>
</reference>
<dbReference type="EMBL" id="BGZK01003335">
    <property type="protein sequence ID" value="GBP00142.1"/>
    <property type="molecule type" value="Genomic_DNA"/>
</dbReference>